<evidence type="ECO:0000256" key="3">
    <source>
        <dbReference type="ARBA" id="ARBA00022617"/>
    </source>
</evidence>
<dbReference type="PANTHER" id="PTHR47955">
    <property type="entry name" value="CYTOCHROME P450 FAMILY 71 PROTEIN"/>
    <property type="match status" value="1"/>
</dbReference>
<keyword evidence="7 9" id="KW-0503">Monooxygenase</keyword>
<dbReference type="CDD" id="cd11072">
    <property type="entry name" value="CYP71-like"/>
    <property type="match status" value="1"/>
</dbReference>
<dbReference type="PRINTS" id="PR00385">
    <property type="entry name" value="P450"/>
</dbReference>
<dbReference type="Gene3D" id="1.10.630.10">
    <property type="entry name" value="Cytochrome P450"/>
    <property type="match status" value="1"/>
</dbReference>
<evidence type="ECO:0000256" key="5">
    <source>
        <dbReference type="ARBA" id="ARBA00023002"/>
    </source>
</evidence>
<dbReference type="AlphaFoldDB" id="A0A7J7LKM5"/>
<evidence type="ECO:0000256" key="6">
    <source>
        <dbReference type="ARBA" id="ARBA00023004"/>
    </source>
</evidence>
<dbReference type="Proteomes" id="UP000541444">
    <property type="component" value="Unassembled WGS sequence"/>
</dbReference>
<dbReference type="InterPro" id="IPR002401">
    <property type="entry name" value="Cyt_P450_E_grp-I"/>
</dbReference>
<sequence length="508" mass="58267">MDLYTLCVWLPPLLLLPLIYQFIRNKRGVTRSRPPPSPSRLYIIARMFGSLLHRSLTQLSKKHGPVMLLKLGSVPVLVVSSAEVAREVLKTHDHVFCNRPVLEGFRKHAYNFKDVALSPYGEYWRQMRKICVLELLSVKKVHSFRSVRVQEVENMIKSISLTSSCVVNLNEKLNLLVHTVILRIALGTSYEGKEFDQSGGNLSELLHGAIAMMGAFSVLSVFPYIGRVIALCTGLQQKLDKNFNELDALLQQAVDEHSDPDRQTGEYEDIVDVLLRLEKEQFGEIRFTKDHIKAILMDMYLAGSDTSNVILVWTMAELAKNPRVMKKVQEEVRRCVGKKEKVDENDLDQLHYLKMVIKESLRIHPTASVLIPRECMSHCIINGYDIYPKTWVLINIWAIARDPVSWKNPEEFLPERFIDCPIDYKGKDFEFLPFGAGRRSCPGMSLGVAIIELALANLLYYFNWELPPGITTENFDMEETGVFSLQKKSKLQLIPITYEWEFEEKNFV</sequence>
<keyword evidence="5 9" id="KW-0560">Oxidoreductase</keyword>
<evidence type="ECO:0008006" key="12">
    <source>
        <dbReference type="Google" id="ProtNLM"/>
    </source>
</evidence>
<evidence type="ECO:0000256" key="9">
    <source>
        <dbReference type="RuleBase" id="RU000461"/>
    </source>
</evidence>
<evidence type="ECO:0000313" key="10">
    <source>
        <dbReference type="EMBL" id="KAF6143084.1"/>
    </source>
</evidence>
<dbReference type="SUPFAM" id="SSF48264">
    <property type="entry name" value="Cytochrome P450"/>
    <property type="match status" value="1"/>
</dbReference>
<dbReference type="GO" id="GO:0044550">
    <property type="term" value="P:secondary metabolite biosynthetic process"/>
    <property type="evidence" value="ECO:0007669"/>
    <property type="project" value="UniProtKB-ARBA"/>
</dbReference>
<evidence type="ECO:0000256" key="4">
    <source>
        <dbReference type="ARBA" id="ARBA00022723"/>
    </source>
</evidence>
<comment type="cofactor">
    <cofactor evidence="1 8">
        <name>heme</name>
        <dbReference type="ChEBI" id="CHEBI:30413"/>
    </cofactor>
</comment>
<dbReference type="PRINTS" id="PR00463">
    <property type="entry name" value="EP450I"/>
</dbReference>
<dbReference type="InterPro" id="IPR001128">
    <property type="entry name" value="Cyt_P450"/>
</dbReference>
<keyword evidence="3 8" id="KW-0349">Heme</keyword>
<comment type="caution">
    <text evidence="10">The sequence shown here is derived from an EMBL/GenBank/DDBJ whole genome shotgun (WGS) entry which is preliminary data.</text>
</comment>
<dbReference type="FunFam" id="1.10.630.10:FF:000011">
    <property type="entry name" value="Cytochrome P450 83B1"/>
    <property type="match status" value="1"/>
</dbReference>
<name>A0A7J7LKM5_9MAGN</name>
<dbReference type="PROSITE" id="PS00086">
    <property type="entry name" value="CYTOCHROME_P450"/>
    <property type="match status" value="1"/>
</dbReference>
<evidence type="ECO:0000256" key="2">
    <source>
        <dbReference type="ARBA" id="ARBA00010617"/>
    </source>
</evidence>
<dbReference type="OrthoDB" id="2789670at2759"/>
<evidence type="ECO:0000313" key="11">
    <source>
        <dbReference type="Proteomes" id="UP000541444"/>
    </source>
</evidence>
<dbReference type="GO" id="GO:0020037">
    <property type="term" value="F:heme binding"/>
    <property type="evidence" value="ECO:0007669"/>
    <property type="project" value="InterPro"/>
</dbReference>
<protein>
    <recommendedName>
        <fullName evidence="12">Cytochrome P450</fullName>
    </recommendedName>
</protein>
<comment type="similarity">
    <text evidence="2 9">Belongs to the cytochrome P450 family.</text>
</comment>
<evidence type="ECO:0000256" key="8">
    <source>
        <dbReference type="PIRSR" id="PIRSR602401-1"/>
    </source>
</evidence>
<reference evidence="10 11" key="1">
    <citation type="journal article" date="2020" name="IScience">
        <title>Genome Sequencing of the Endangered Kingdonia uniflora (Circaeasteraceae, Ranunculales) Reveals Potential Mechanisms of Evolutionary Specialization.</title>
        <authorList>
            <person name="Sun Y."/>
            <person name="Deng T."/>
            <person name="Zhang A."/>
            <person name="Moore M.J."/>
            <person name="Landis J.B."/>
            <person name="Lin N."/>
            <person name="Zhang H."/>
            <person name="Zhang X."/>
            <person name="Huang J."/>
            <person name="Zhang X."/>
            <person name="Sun H."/>
            <person name="Wang H."/>
        </authorList>
    </citation>
    <scope>NUCLEOTIDE SEQUENCE [LARGE SCALE GENOMIC DNA]</scope>
    <source>
        <strain evidence="10">TB1705</strain>
        <tissue evidence="10">Leaf</tissue>
    </source>
</reference>
<evidence type="ECO:0000256" key="1">
    <source>
        <dbReference type="ARBA" id="ARBA00001971"/>
    </source>
</evidence>
<dbReference type="GO" id="GO:0005506">
    <property type="term" value="F:iron ion binding"/>
    <property type="evidence" value="ECO:0007669"/>
    <property type="project" value="InterPro"/>
</dbReference>
<dbReference type="Pfam" id="PF00067">
    <property type="entry name" value="p450"/>
    <property type="match status" value="1"/>
</dbReference>
<gene>
    <name evidence="10" type="ORF">GIB67_041152</name>
</gene>
<keyword evidence="6 8" id="KW-0408">Iron</keyword>
<feature type="binding site" description="axial binding residue" evidence="8">
    <location>
        <position position="441"/>
    </location>
    <ligand>
        <name>heme</name>
        <dbReference type="ChEBI" id="CHEBI:30413"/>
    </ligand>
    <ligandPart>
        <name>Fe</name>
        <dbReference type="ChEBI" id="CHEBI:18248"/>
    </ligandPart>
</feature>
<keyword evidence="4 8" id="KW-0479">Metal-binding</keyword>
<proteinExistence type="inferred from homology"/>
<accession>A0A7J7LKM5</accession>
<dbReference type="PANTHER" id="PTHR47955:SF19">
    <property type="entry name" value="CYTOCHROME P450 71A9-LIKE ISOFORM X1"/>
    <property type="match status" value="1"/>
</dbReference>
<dbReference type="GO" id="GO:0004497">
    <property type="term" value="F:monooxygenase activity"/>
    <property type="evidence" value="ECO:0007669"/>
    <property type="project" value="UniProtKB-KW"/>
</dbReference>
<organism evidence="10 11">
    <name type="scientific">Kingdonia uniflora</name>
    <dbReference type="NCBI Taxonomy" id="39325"/>
    <lineage>
        <taxon>Eukaryota</taxon>
        <taxon>Viridiplantae</taxon>
        <taxon>Streptophyta</taxon>
        <taxon>Embryophyta</taxon>
        <taxon>Tracheophyta</taxon>
        <taxon>Spermatophyta</taxon>
        <taxon>Magnoliopsida</taxon>
        <taxon>Ranunculales</taxon>
        <taxon>Circaeasteraceae</taxon>
        <taxon>Kingdonia</taxon>
    </lineage>
</organism>
<evidence type="ECO:0000256" key="7">
    <source>
        <dbReference type="ARBA" id="ARBA00023033"/>
    </source>
</evidence>
<dbReference type="InterPro" id="IPR017972">
    <property type="entry name" value="Cyt_P450_CS"/>
</dbReference>
<dbReference type="InterPro" id="IPR036396">
    <property type="entry name" value="Cyt_P450_sf"/>
</dbReference>
<dbReference type="GO" id="GO:0016705">
    <property type="term" value="F:oxidoreductase activity, acting on paired donors, with incorporation or reduction of molecular oxygen"/>
    <property type="evidence" value="ECO:0007669"/>
    <property type="project" value="InterPro"/>
</dbReference>
<keyword evidence="11" id="KW-1185">Reference proteome</keyword>
<dbReference type="EMBL" id="JACGCM010002221">
    <property type="protein sequence ID" value="KAF6143084.1"/>
    <property type="molecule type" value="Genomic_DNA"/>
</dbReference>